<dbReference type="RefSeq" id="WP_068006490.1">
    <property type="nucleotide sequence ID" value="NZ_LMCB01000021.1"/>
</dbReference>
<organism evidence="5 6">
    <name type="scientific">Pseudovibrio axinellae</name>
    <dbReference type="NCBI Taxonomy" id="989403"/>
    <lineage>
        <taxon>Bacteria</taxon>
        <taxon>Pseudomonadati</taxon>
        <taxon>Pseudomonadota</taxon>
        <taxon>Alphaproteobacteria</taxon>
        <taxon>Hyphomicrobiales</taxon>
        <taxon>Stappiaceae</taxon>
        <taxon>Pseudovibrio</taxon>
    </lineage>
</organism>
<gene>
    <name evidence="5" type="ORF">PsAD2_02594</name>
</gene>
<dbReference type="PANTHER" id="PTHR32305">
    <property type="match status" value="1"/>
</dbReference>
<dbReference type="AlphaFoldDB" id="A0A165Y3Q1"/>
<dbReference type="InterPro" id="IPR050708">
    <property type="entry name" value="T6SS_VgrG/RHS"/>
</dbReference>
<keyword evidence="6" id="KW-1185">Reference proteome</keyword>
<evidence type="ECO:0000313" key="6">
    <source>
        <dbReference type="Proteomes" id="UP000076577"/>
    </source>
</evidence>
<dbReference type="Pfam" id="PF05954">
    <property type="entry name" value="Phage_GPD"/>
    <property type="match status" value="1"/>
</dbReference>
<feature type="region of interest" description="Disordered" evidence="2">
    <location>
        <begin position="536"/>
        <end position="556"/>
    </location>
</feature>
<dbReference type="NCBIfam" id="TIGR01646">
    <property type="entry name" value="vgr_GE"/>
    <property type="match status" value="1"/>
</dbReference>
<dbReference type="InterPro" id="IPR006533">
    <property type="entry name" value="T6SS_Vgr_RhsGE"/>
</dbReference>
<feature type="region of interest" description="Disordered" evidence="2">
    <location>
        <begin position="371"/>
        <end position="395"/>
    </location>
</feature>
<evidence type="ECO:0000259" key="4">
    <source>
        <dbReference type="Pfam" id="PF22178"/>
    </source>
</evidence>
<dbReference type="InterPro" id="IPR037026">
    <property type="entry name" value="Vgr_OB-fold_dom_sf"/>
</dbReference>
<dbReference type="SUPFAM" id="SSF69255">
    <property type="entry name" value="gp5 N-terminal domain-like"/>
    <property type="match status" value="1"/>
</dbReference>
<feature type="domain" description="Gp5/Type VI secretion system Vgr protein OB-fold" evidence="3">
    <location>
        <begin position="397"/>
        <end position="465"/>
    </location>
</feature>
<dbReference type="NCBIfam" id="TIGR03361">
    <property type="entry name" value="VI_Rhs_Vgr"/>
    <property type="match status" value="1"/>
</dbReference>
<dbReference type="SUPFAM" id="SSF69279">
    <property type="entry name" value="Phage tail proteins"/>
    <property type="match status" value="2"/>
</dbReference>
<evidence type="ECO:0000313" key="5">
    <source>
        <dbReference type="EMBL" id="KZL18410.1"/>
    </source>
</evidence>
<dbReference type="Proteomes" id="UP000076577">
    <property type="component" value="Unassembled WGS sequence"/>
</dbReference>
<dbReference type="Gene3D" id="2.40.50.230">
    <property type="entry name" value="Gp5 N-terminal domain"/>
    <property type="match status" value="1"/>
</dbReference>
<dbReference type="InterPro" id="IPR017847">
    <property type="entry name" value="T6SS_RhsGE_Vgr_subset"/>
</dbReference>
<feature type="region of interest" description="Disordered" evidence="2">
    <location>
        <begin position="674"/>
        <end position="699"/>
    </location>
</feature>
<dbReference type="Gene3D" id="4.10.220.110">
    <property type="match status" value="1"/>
</dbReference>
<protein>
    <submittedName>
        <fullName evidence="5">Phage-related baseplate assembly protein</fullName>
    </submittedName>
</protein>
<dbReference type="OrthoDB" id="9762420at2"/>
<evidence type="ECO:0000256" key="2">
    <source>
        <dbReference type="SAM" id="MobiDB-lite"/>
    </source>
</evidence>
<evidence type="ECO:0000259" key="3">
    <source>
        <dbReference type="Pfam" id="PF04717"/>
    </source>
</evidence>
<name>A0A165Y3Q1_9HYPH</name>
<evidence type="ECO:0000256" key="1">
    <source>
        <dbReference type="ARBA" id="ARBA00005558"/>
    </source>
</evidence>
<reference evidence="5 6" key="1">
    <citation type="journal article" date="2016" name="Front. Microbiol.">
        <title>Comparative Genomic Analysis Reveals a Diverse Repertoire of Genes Involved in Prokaryote-Eukaryote Interactions within the Pseudovibrio Genus.</title>
        <authorList>
            <person name="Romano S."/>
            <person name="Fernandez-Guerra A."/>
            <person name="Reen F.J."/>
            <person name="Glockner F.O."/>
            <person name="Crowley S.P."/>
            <person name="O'Sullivan O."/>
            <person name="Cotter P.D."/>
            <person name="Adams C."/>
            <person name="Dobson A.D."/>
            <person name="O'Gara F."/>
        </authorList>
    </citation>
    <scope>NUCLEOTIDE SEQUENCE [LARGE SCALE GENOMIC DNA]</scope>
    <source>
        <strain evidence="5 6">Ad2</strain>
    </source>
</reference>
<sequence>MNVISQLPVLAQKDDLAFAFYSPEVEEGDLLVEDFSVSEQVFELTRIEASLISMRSDIDLQALIDTPATITVLHKYAGIRHFSGVIHRARRRNQGHHRTCYEVTILPSLHRLDHGSDCRIFQQKSAPDIIKETLKRYGIENVKWRLTGEHNVREYCVQYRETHYEFIRRLCAEEGIWFYFTYDKNGSHVLHFIDNYRIIHEQPDQPQLDYNATAGGVVKGVFCNALSVTEEVRSSKWTMRDYTFKNPAYNQEHTAERQEDNGLAGEYAMYDYPGRHKQKSAGEPFTRALMEATRVGATLAEGQTNAIHMMTGHKFELADHPDSHLNIKYHLLSAVHSGSQPGAGEEEAASGGQTFFSTHFEAIPDRLAYKPPQRTRPRVDGSQIATVVGPPGEEIYTDEHGRVKVQFPWDRYGQSNDTSSCWIRVASNWAGASWGHIAIPRIGHEVIVDFLEGDPDQPIVTGRTYHATNRTPNKLPDFKTRMVLMSDSHKATGSNELRFEDEGGQEEVWFHAQKFHNGVVENNETWKVGANRHKRVEASQSESVGSSKDIEVEGSHRETISGVKDLHVKAVRRTQVDATDNESIAEDKTLLVGGNYTSKAGRNIRMESGAHQHYTAPGTIFVDGGDQVVVRAGSVISLNVGGNFIRIDASGIKIEGTVVNVNCGAGSPATGKDVPFIEPSVPEDYQGPHAERYGRSFEK</sequence>
<comment type="caution">
    <text evidence="5">The sequence shown here is derived from an EMBL/GenBank/DDBJ whole genome shotgun (WGS) entry which is preliminary data.</text>
</comment>
<dbReference type="InterPro" id="IPR054030">
    <property type="entry name" value="Gp5_Vgr_C"/>
</dbReference>
<accession>A0A165Y3Q1</accession>
<feature type="domain" description="Gp5/Type VI secretion system Vgr C-terminal trimerisation" evidence="4">
    <location>
        <begin position="483"/>
        <end position="590"/>
    </location>
</feature>
<dbReference type="Pfam" id="PF04717">
    <property type="entry name" value="Phage_base_V"/>
    <property type="match status" value="1"/>
</dbReference>
<dbReference type="STRING" id="989403.SAMN05421798_1531"/>
<dbReference type="Gene3D" id="3.55.50.10">
    <property type="entry name" value="Baseplate protein-like domains"/>
    <property type="match status" value="1"/>
</dbReference>
<dbReference type="Gene3D" id="2.30.110.50">
    <property type="match status" value="1"/>
</dbReference>
<dbReference type="EMBL" id="LMCB01000021">
    <property type="protein sequence ID" value="KZL18410.1"/>
    <property type="molecule type" value="Genomic_DNA"/>
</dbReference>
<comment type="similarity">
    <text evidence="1">Belongs to the VgrG protein family.</text>
</comment>
<feature type="compositionally biased region" description="Basic and acidic residues" evidence="2">
    <location>
        <begin position="689"/>
        <end position="699"/>
    </location>
</feature>
<dbReference type="PANTHER" id="PTHR32305:SF11">
    <property type="entry name" value="TYPE VI SECRETION SYSTEM SPIKE PROTEIN VGRG3"/>
    <property type="match status" value="1"/>
</dbReference>
<dbReference type="PATRIC" id="fig|989403.3.peg.2774"/>
<dbReference type="InterPro" id="IPR006531">
    <property type="entry name" value="Gp5/Vgr_OB"/>
</dbReference>
<dbReference type="SUPFAM" id="SSF69349">
    <property type="entry name" value="Phage fibre proteins"/>
    <property type="match status" value="1"/>
</dbReference>
<proteinExistence type="inferred from homology"/>
<dbReference type="Pfam" id="PF22178">
    <property type="entry name" value="Gp5_trimer_C"/>
    <property type="match status" value="1"/>
</dbReference>